<name>A0A399EEK0_9DEIN</name>
<dbReference type="EMBL" id="QXDL01000125">
    <property type="protein sequence ID" value="RIH82338.1"/>
    <property type="molecule type" value="Genomic_DNA"/>
</dbReference>
<sequence>MKTTSSNPHPGQGLLSGFAKWLVAAGLVVALGAGTPAQPSAPADPSFLAQTNDAERLRTALGQLRNLAGPLEADRLLLAELRKNFPDDLEEGQAYLERLKELAFKSDPVRLGPLANRMVEKSGPYLKWRDKDYTTAEEAAREYARGGAREFQNLFSEFNNAVLQTVVTHLDALLDQLEAVR</sequence>
<dbReference type="AlphaFoldDB" id="A0A399EEK0"/>
<proteinExistence type="predicted"/>
<keyword evidence="2" id="KW-1185">Reference proteome</keyword>
<dbReference type="RefSeq" id="WP_119315701.1">
    <property type="nucleotide sequence ID" value="NZ_QXDL01000125.1"/>
</dbReference>
<gene>
    <name evidence="1" type="ORF">Mterra_02709</name>
</gene>
<protein>
    <submittedName>
        <fullName evidence="1">Uncharacterized protein</fullName>
    </submittedName>
</protein>
<accession>A0A399EEK0</accession>
<organism evidence="1 2">
    <name type="scientific">Calidithermus terrae</name>
    <dbReference type="NCBI Taxonomy" id="1408545"/>
    <lineage>
        <taxon>Bacteria</taxon>
        <taxon>Thermotogati</taxon>
        <taxon>Deinococcota</taxon>
        <taxon>Deinococci</taxon>
        <taxon>Thermales</taxon>
        <taxon>Thermaceae</taxon>
        <taxon>Calidithermus</taxon>
    </lineage>
</organism>
<reference evidence="1 2" key="1">
    <citation type="submission" date="2018-08" db="EMBL/GenBank/DDBJ databases">
        <title>Meiothermus terrae DSM 26712 genome sequencing project.</title>
        <authorList>
            <person name="Da Costa M.S."/>
            <person name="Albuquerque L."/>
            <person name="Raposo P."/>
            <person name="Froufe H.J.C."/>
            <person name="Barroso C.S."/>
            <person name="Egas C."/>
        </authorList>
    </citation>
    <scope>NUCLEOTIDE SEQUENCE [LARGE SCALE GENOMIC DNA]</scope>
    <source>
        <strain evidence="1 2">DSM 26712</strain>
    </source>
</reference>
<evidence type="ECO:0000313" key="1">
    <source>
        <dbReference type="EMBL" id="RIH82338.1"/>
    </source>
</evidence>
<dbReference type="OrthoDB" id="34366at2"/>
<dbReference type="Proteomes" id="UP000265715">
    <property type="component" value="Unassembled WGS sequence"/>
</dbReference>
<evidence type="ECO:0000313" key="2">
    <source>
        <dbReference type="Proteomes" id="UP000265715"/>
    </source>
</evidence>
<comment type="caution">
    <text evidence="1">The sequence shown here is derived from an EMBL/GenBank/DDBJ whole genome shotgun (WGS) entry which is preliminary data.</text>
</comment>